<gene>
    <name evidence="2" type="ORF">C6P64_15140</name>
</gene>
<keyword evidence="3" id="KW-1185">Reference proteome</keyword>
<sequence>MRGTLKLKQAIDFCKWGGSPITFKSIFKPSELVRDERGQSVYRAVDIRKARLALMDLDQIPERPQELPPIVYCRIPKGGVGKTTITGNVGACLAMQGYKVLMIDADPQASLTSLFGIDWAVEEIIHIGNLLEAQSNKKSPLTDADIEASIRHLYDGGMLDLIPSDITLTNIDTWLLQQNYAREKLVRELLEAHVKLFSRYDVILIDGAPGTSQLAFALMYAAKNLLAVVSLDGQSIKAMEVFQSNVADIQRAYPLDQFSIRIVANGFISSIKASNESLETLRRAYPGQVEHSIIPHTASFVRQVSLTSDERSGPAIEKEPTSSAARAIIDLTQSLIGAYDIRLAGVMPVVAHRSRGPKKGYKSAAQNAS</sequence>
<dbReference type="RefSeq" id="WP_105749390.1">
    <property type="nucleotide sequence ID" value="NZ_PVLQ01000076.1"/>
</dbReference>
<dbReference type="PANTHER" id="PTHR13696:SF99">
    <property type="entry name" value="COBYRINIC ACID AC-DIAMIDE SYNTHASE"/>
    <property type="match status" value="1"/>
</dbReference>
<reference evidence="2 3" key="1">
    <citation type="submission" date="2018-03" db="EMBL/GenBank/DDBJ databases">
        <title>Comparative genomics illustrates the genes involved in a hyperalkaliphilic mechanisms of Serpentinomonas isolated from highly-alkaline calcium-rich serpentinized springs.</title>
        <authorList>
            <person name="Suzuki S."/>
            <person name="Ishii S."/>
            <person name="Walworth N."/>
            <person name="Bird L."/>
            <person name="Kuenen J.G."/>
            <person name="Nealson K.H."/>
        </authorList>
    </citation>
    <scope>NUCLEOTIDE SEQUENCE [LARGE SCALE GENOMIC DNA]</scope>
    <source>
        <strain evidence="2 3">P1</strain>
    </source>
</reference>
<proteinExistence type="predicted"/>
<dbReference type="OrthoDB" id="8950613at2"/>
<dbReference type="Gene3D" id="3.40.50.300">
    <property type="entry name" value="P-loop containing nucleotide triphosphate hydrolases"/>
    <property type="match status" value="1"/>
</dbReference>
<dbReference type="InterPro" id="IPR050678">
    <property type="entry name" value="DNA_Partitioning_ATPase"/>
</dbReference>
<dbReference type="InterPro" id="IPR027417">
    <property type="entry name" value="P-loop_NTPase"/>
</dbReference>
<dbReference type="AlphaFoldDB" id="A0A2S9K1I9"/>
<evidence type="ECO:0000313" key="3">
    <source>
        <dbReference type="Proteomes" id="UP000238589"/>
    </source>
</evidence>
<dbReference type="PANTHER" id="PTHR13696">
    <property type="entry name" value="P-LOOP CONTAINING NUCLEOSIDE TRIPHOSPHATE HYDROLASE"/>
    <property type="match status" value="1"/>
</dbReference>
<comment type="caution">
    <text evidence="2">The sequence shown here is derived from an EMBL/GenBank/DDBJ whole genome shotgun (WGS) entry which is preliminary data.</text>
</comment>
<feature type="domain" description="AAA" evidence="1">
    <location>
        <begin position="77"/>
        <end position="252"/>
    </location>
</feature>
<dbReference type="InterPro" id="IPR025669">
    <property type="entry name" value="AAA_dom"/>
</dbReference>
<evidence type="ECO:0000259" key="1">
    <source>
        <dbReference type="Pfam" id="PF13614"/>
    </source>
</evidence>
<dbReference type="Pfam" id="PF13614">
    <property type="entry name" value="AAA_31"/>
    <property type="match status" value="1"/>
</dbReference>
<protein>
    <recommendedName>
        <fullName evidence="1">AAA domain-containing protein</fullName>
    </recommendedName>
</protein>
<evidence type="ECO:0000313" key="2">
    <source>
        <dbReference type="EMBL" id="PRD64301.1"/>
    </source>
</evidence>
<dbReference type="CDD" id="cd02042">
    <property type="entry name" value="ParAB_family"/>
    <property type="match status" value="1"/>
</dbReference>
<accession>A0A2S9K1I9</accession>
<name>A0A2S9K1I9_9BURK</name>
<dbReference type="EMBL" id="PVLQ01000076">
    <property type="protein sequence ID" value="PRD64301.1"/>
    <property type="molecule type" value="Genomic_DNA"/>
</dbReference>
<dbReference type="SUPFAM" id="SSF52540">
    <property type="entry name" value="P-loop containing nucleoside triphosphate hydrolases"/>
    <property type="match status" value="1"/>
</dbReference>
<dbReference type="Proteomes" id="UP000238589">
    <property type="component" value="Unassembled WGS sequence"/>
</dbReference>
<organism evidence="2 3">
    <name type="scientific">Malikia granosa</name>
    <dbReference type="NCBI Taxonomy" id="263067"/>
    <lineage>
        <taxon>Bacteria</taxon>
        <taxon>Pseudomonadati</taxon>
        <taxon>Pseudomonadota</taxon>
        <taxon>Betaproteobacteria</taxon>
        <taxon>Burkholderiales</taxon>
        <taxon>Comamonadaceae</taxon>
        <taxon>Malikia</taxon>
    </lineage>
</organism>